<dbReference type="EMBL" id="JBBPFD010000021">
    <property type="protein sequence ID" value="KAK7882859.1"/>
    <property type="molecule type" value="Genomic_DNA"/>
</dbReference>
<feature type="region of interest" description="Disordered" evidence="1">
    <location>
        <begin position="73"/>
        <end position="95"/>
    </location>
</feature>
<evidence type="ECO:0000313" key="2">
    <source>
        <dbReference type="EMBL" id="KAK7882859.1"/>
    </source>
</evidence>
<evidence type="ECO:0000256" key="1">
    <source>
        <dbReference type="SAM" id="MobiDB-lite"/>
    </source>
</evidence>
<protein>
    <submittedName>
        <fullName evidence="2">Uncharacterized protein</fullName>
    </submittedName>
</protein>
<gene>
    <name evidence="2" type="ORF">WMY93_029033</name>
</gene>
<sequence length="151" mass="16817">MKQDVLSRAPVTSDLNMPRRIHLWSVSDEPEEPQVSHQELSPDNYYERFRYDKDGDVIMEDVEAWDTIGHSEQLHFGSNTNGVIEPDPAPKSEESSSFWSAVRNVSFGGAVALQATVCYIFTGVVALPRLIYRGYISAQNETSASSSSRGC</sequence>
<dbReference type="AlphaFoldDB" id="A0AAW0MZ28"/>
<proteinExistence type="predicted"/>
<organism evidence="2 3">
    <name type="scientific">Mugilogobius chulae</name>
    <name type="common">yellowstripe goby</name>
    <dbReference type="NCBI Taxonomy" id="88201"/>
    <lineage>
        <taxon>Eukaryota</taxon>
        <taxon>Metazoa</taxon>
        <taxon>Chordata</taxon>
        <taxon>Craniata</taxon>
        <taxon>Vertebrata</taxon>
        <taxon>Euteleostomi</taxon>
        <taxon>Actinopterygii</taxon>
        <taxon>Neopterygii</taxon>
        <taxon>Teleostei</taxon>
        <taxon>Neoteleostei</taxon>
        <taxon>Acanthomorphata</taxon>
        <taxon>Gobiaria</taxon>
        <taxon>Gobiiformes</taxon>
        <taxon>Gobioidei</taxon>
        <taxon>Gobiidae</taxon>
        <taxon>Gobionellinae</taxon>
        <taxon>Mugilogobius</taxon>
    </lineage>
</organism>
<reference evidence="3" key="1">
    <citation type="submission" date="2024-04" db="EMBL/GenBank/DDBJ databases">
        <title>Salinicola lusitanus LLJ914,a marine bacterium isolated from the Okinawa Trough.</title>
        <authorList>
            <person name="Li J."/>
        </authorList>
    </citation>
    <scope>NUCLEOTIDE SEQUENCE [LARGE SCALE GENOMIC DNA]</scope>
</reference>
<keyword evidence="3" id="KW-1185">Reference proteome</keyword>
<comment type="caution">
    <text evidence="2">The sequence shown here is derived from an EMBL/GenBank/DDBJ whole genome shotgun (WGS) entry which is preliminary data.</text>
</comment>
<evidence type="ECO:0000313" key="3">
    <source>
        <dbReference type="Proteomes" id="UP001460270"/>
    </source>
</evidence>
<name>A0AAW0MZ28_9GOBI</name>
<accession>A0AAW0MZ28</accession>
<dbReference type="Proteomes" id="UP001460270">
    <property type="component" value="Unassembled WGS sequence"/>
</dbReference>